<dbReference type="SUPFAM" id="SSF53623">
    <property type="entry name" value="MurD-like peptide ligases, catalytic domain"/>
    <property type="match status" value="1"/>
</dbReference>
<dbReference type="Proteomes" id="UP000230232">
    <property type="component" value="Unassembled WGS sequence"/>
</dbReference>
<dbReference type="AlphaFoldDB" id="A0A2H0R3P9"/>
<protein>
    <recommendedName>
        <fullName evidence="8">UDP-N-acetylmuramoyl-tripeptide--D-alanyl-D-alanine ligase</fullName>
    </recommendedName>
</protein>
<dbReference type="InterPro" id="IPR004101">
    <property type="entry name" value="Mur_ligase_C"/>
</dbReference>
<dbReference type="Pfam" id="PF08245">
    <property type="entry name" value="Mur_ligase_M"/>
    <property type="match status" value="1"/>
</dbReference>
<proteinExistence type="predicted"/>
<dbReference type="InterPro" id="IPR036565">
    <property type="entry name" value="Mur-like_cat_sf"/>
</dbReference>
<feature type="domain" description="Mur ligase central" evidence="5">
    <location>
        <begin position="106"/>
        <end position="235"/>
    </location>
</feature>
<dbReference type="PANTHER" id="PTHR43024">
    <property type="entry name" value="UDP-N-ACETYLMURAMOYL-TRIPEPTIDE--D-ALANYL-D-ALANINE LIGASE"/>
    <property type="match status" value="1"/>
</dbReference>
<keyword evidence="2" id="KW-0547">Nucleotide-binding</keyword>
<dbReference type="GO" id="GO:0005524">
    <property type="term" value="F:ATP binding"/>
    <property type="evidence" value="ECO:0007669"/>
    <property type="project" value="UniProtKB-KW"/>
</dbReference>
<evidence type="ECO:0000259" key="4">
    <source>
        <dbReference type="Pfam" id="PF02875"/>
    </source>
</evidence>
<evidence type="ECO:0008006" key="8">
    <source>
        <dbReference type="Google" id="ProtNLM"/>
    </source>
</evidence>
<keyword evidence="1" id="KW-0436">Ligase</keyword>
<dbReference type="SUPFAM" id="SSF53244">
    <property type="entry name" value="MurD-like peptide ligases, peptide-binding domain"/>
    <property type="match status" value="1"/>
</dbReference>
<evidence type="ECO:0000256" key="1">
    <source>
        <dbReference type="ARBA" id="ARBA00022598"/>
    </source>
</evidence>
<dbReference type="InterPro" id="IPR051046">
    <property type="entry name" value="MurCDEF_CellWall_CoF430Synth"/>
</dbReference>
<evidence type="ECO:0000313" key="7">
    <source>
        <dbReference type="Proteomes" id="UP000230232"/>
    </source>
</evidence>
<name>A0A2H0R3P9_9BACT</name>
<evidence type="ECO:0000256" key="2">
    <source>
        <dbReference type="ARBA" id="ARBA00022741"/>
    </source>
</evidence>
<evidence type="ECO:0000259" key="5">
    <source>
        <dbReference type="Pfam" id="PF08245"/>
    </source>
</evidence>
<sequence>MKNFFQTILIFIARLYLIRYQPKIVAVTGNVGKTSAKVAIGAVLSHGFGQDKVRVSQGNLNNELGVPLTIIGNYDQEYYQRGRQIRFWLKILFLGFLGLIFKRHYPKILVLEFGADRPGDISRLAKNFKPDIGVVTAIGQIPVHVEFFSQPSDLAHEKSQLVRALGAEDLAVLNADDDLVLNMKTKTRADVLTFGFSPTAEIKILNFKTQINNLRKPVGVSFEIEYKNQIVPVSLRGSLGKGLAYASSTAVAVGLGFKIDLDVISHALNQHYRGPAGRLRILEGVKNTLIIDDTYNSAPSSTELALKTLQNIPASRRVVVLGDMLELGEYTPQAHLDAGVLAGGVADVLVCVGNRAVLIADGASGKMKPDKIFTFSTADEAKKKVQDLLWENDLILVKGSQGIRMEKIVEEIMAHPEQKKDLLVRQTKIWQNK</sequence>
<dbReference type="GO" id="GO:0016881">
    <property type="term" value="F:acid-amino acid ligase activity"/>
    <property type="evidence" value="ECO:0007669"/>
    <property type="project" value="InterPro"/>
</dbReference>
<evidence type="ECO:0000313" key="6">
    <source>
        <dbReference type="EMBL" id="PIR41142.1"/>
    </source>
</evidence>
<dbReference type="InterPro" id="IPR013221">
    <property type="entry name" value="Mur_ligase_cen"/>
</dbReference>
<dbReference type="PANTHER" id="PTHR43024:SF1">
    <property type="entry name" value="UDP-N-ACETYLMURAMOYL-TRIPEPTIDE--D-ALANYL-D-ALANINE LIGASE"/>
    <property type="match status" value="1"/>
</dbReference>
<dbReference type="EMBL" id="PCXO01000011">
    <property type="protein sequence ID" value="PIR41142.1"/>
    <property type="molecule type" value="Genomic_DNA"/>
</dbReference>
<gene>
    <name evidence="6" type="ORF">COV31_02795</name>
</gene>
<accession>A0A2H0R3P9</accession>
<dbReference type="Pfam" id="PF02875">
    <property type="entry name" value="Mur_ligase_C"/>
    <property type="match status" value="1"/>
</dbReference>
<dbReference type="InterPro" id="IPR036615">
    <property type="entry name" value="Mur_ligase_C_dom_sf"/>
</dbReference>
<comment type="caution">
    <text evidence="6">The sequence shown here is derived from an EMBL/GenBank/DDBJ whole genome shotgun (WGS) entry which is preliminary data.</text>
</comment>
<feature type="domain" description="Mur ligase C-terminal" evidence="4">
    <location>
        <begin position="277"/>
        <end position="400"/>
    </location>
</feature>
<evidence type="ECO:0000256" key="3">
    <source>
        <dbReference type="ARBA" id="ARBA00022840"/>
    </source>
</evidence>
<organism evidence="6 7">
    <name type="scientific">Candidatus Yanofskybacteria bacterium CG10_big_fil_rev_8_21_14_0_10_46_23</name>
    <dbReference type="NCBI Taxonomy" id="1975098"/>
    <lineage>
        <taxon>Bacteria</taxon>
        <taxon>Candidatus Yanofskyibacteriota</taxon>
    </lineage>
</organism>
<dbReference type="Gene3D" id="3.90.190.20">
    <property type="entry name" value="Mur ligase, C-terminal domain"/>
    <property type="match status" value="1"/>
</dbReference>
<keyword evidence="3" id="KW-0067">ATP-binding</keyword>
<dbReference type="Gene3D" id="3.40.1190.10">
    <property type="entry name" value="Mur-like, catalytic domain"/>
    <property type="match status" value="1"/>
</dbReference>
<reference evidence="6 7" key="1">
    <citation type="submission" date="2017-09" db="EMBL/GenBank/DDBJ databases">
        <title>Depth-based differentiation of microbial function through sediment-hosted aquifers and enrichment of novel symbionts in the deep terrestrial subsurface.</title>
        <authorList>
            <person name="Probst A.J."/>
            <person name="Ladd B."/>
            <person name="Jarett J.K."/>
            <person name="Geller-Mcgrath D.E."/>
            <person name="Sieber C.M."/>
            <person name="Emerson J.B."/>
            <person name="Anantharaman K."/>
            <person name="Thomas B.C."/>
            <person name="Malmstrom R."/>
            <person name="Stieglmeier M."/>
            <person name="Klingl A."/>
            <person name="Woyke T."/>
            <person name="Ryan C.M."/>
            <person name="Banfield J.F."/>
        </authorList>
    </citation>
    <scope>NUCLEOTIDE SEQUENCE [LARGE SCALE GENOMIC DNA]</scope>
    <source>
        <strain evidence="6">CG10_big_fil_rev_8_21_14_0_10_46_23</strain>
    </source>
</reference>